<feature type="active site" description="Nucleophile" evidence="7">
    <location>
        <position position="434"/>
    </location>
</feature>
<dbReference type="PIRSF" id="PIRSF001217">
    <property type="entry name" value="Protease_4_SppA"/>
    <property type="match status" value="1"/>
</dbReference>
<dbReference type="InterPro" id="IPR004634">
    <property type="entry name" value="Pept_S49_pIV"/>
</dbReference>
<dbReference type="GO" id="GO:0008236">
    <property type="term" value="F:serine-type peptidase activity"/>
    <property type="evidence" value="ECO:0007669"/>
    <property type="project" value="UniProtKB-KW"/>
</dbReference>
<comment type="caution">
    <text evidence="10">The sequence shown here is derived from an EMBL/GenBank/DDBJ whole genome shotgun (WGS) entry which is preliminary data.</text>
</comment>
<sequence>MQEPVTLWLTLSLQRKSLQACWNQTMKFLGKLLRPLWTFLNNARKVIVNVVFFAVLIFVFLIMIRDDDIPEYQSGAFLVVNPSGVLVEELTYIAPADRLMQRSMGTPPVPEVDFHQLISTLDYAIADPDIGGILLDLGYFWGGGLSKLQVLGDRLQSFRDTGRPVFAYGDYYSQSQYFLAAHADAVYLHPHGAVTFDGYHAYQNYFRDLLDKLHITPHIFRVGEYKSAVEPYARNAMSDEAREANQAWIDTLWREYLNGVSAQRDITPALLSGRIEDFEAAFTKANDSHAQLAMNEGLVDGLMDSDAMRQLLVAHAGEDADANSFQRIGWRDYHYAQRHHDKKRSKELPDAQIRMVIARGTIHDGDRNAGTIGADRLVRQLRAARFDDRVKAVVIRIDSPGGSAFASEKIREELARLRNAGKPVVASLSSVAASGGYWIAAGADEIYASSATLTGSIGVFGLFLNATEGFGKLGIYADGVSSTEMPYIDSNRPIDSTTERLIQRNIERIYRDFIDIVAESRGLSADEVDAIARGRVWMGADALHHGLVDGIGEFEMAIARAAELADVDDYQITRPARETRGLNAVIERLLERTLVSQLSAEGQVSPLRQRLLQQLLQDLQVLEDFSDARGVYSRCLECEPVFH</sequence>
<evidence type="ECO:0000256" key="7">
    <source>
        <dbReference type="PIRSR" id="PIRSR001217-1"/>
    </source>
</evidence>
<dbReference type="Proteomes" id="UP000320359">
    <property type="component" value="Unassembled WGS sequence"/>
</dbReference>
<dbReference type="Gene3D" id="3.90.226.10">
    <property type="entry name" value="2-enoyl-CoA Hydratase, Chain A, domain 1"/>
    <property type="match status" value="3"/>
</dbReference>
<dbReference type="Gene3D" id="6.20.330.10">
    <property type="match status" value="1"/>
</dbReference>
<dbReference type="CDD" id="cd07023">
    <property type="entry name" value="S49_Sppa_N_C"/>
    <property type="match status" value="1"/>
</dbReference>
<dbReference type="InterPro" id="IPR002142">
    <property type="entry name" value="Peptidase_S49"/>
</dbReference>
<dbReference type="OrthoDB" id="9764363at2"/>
<dbReference type="NCBIfam" id="TIGR00705">
    <property type="entry name" value="SppA_67K"/>
    <property type="match status" value="1"/>
</dbReference>
<dbReference type="NCBIfam" id="TIGR00706">
    <property type="entry name" value="SppA_dom"/>
    <property type="match status" value="1"/>
</dbReference>
<evidence type="ECO:0000313" key="10">
    <source>
        <dbReference type="EMBL" id="TRW49790.1"/>
    </source>
</evidence>
<protein>
    <submittedName>
        <fullName evidence="10">Signal peptide peptidase SppA</fullName>
    </submittedName>
</protein>
<dbReference type="PANTHER" id="PTHR33209:SF1">
    <property type="entry name" value="PEPTIDASE S49 DOMAIN-CONTAINING PROTEIN"/>
    <property type="match status" value="1"/>
</dbReference>
<name>A0A552X434_9GAMM</name>
<dbReference type="InterPro" id="IPR029045">
    <property type="entry name" value="ClpP/crotonase-like_dom_sf"/>
</dbReference>
<evidence type="ECO:0000256" key="2">
    <source>
        <dbReference type="ARBA" id="ARBA00008683"/>
    </source>
</evidence>
<evidence type="ECO:0000256" key="6">
    <source>
        <dbReference type="ARBA" id="ARBA00023136"/>
    </source>
</evidence>
<dbReference type="GO" id="GO:0016020">
    <property type="term" value="C:membrane"/>
    <property type="evidence" value="ECO:0007669"/>
    <property type="project" value="UniProtKB-SubCell"/>
</dbReference>
<dbReference type="PANTHER" id="PTHR33209">
    <property type="entry name" value="PROTEASE 4"/>
    <property type="match status" value="1"/>
</dbReference>
<evidence type="ECO:0000313" key="11">
    <source>
        <dbReference type="Proteomes" id="UP000320359"/>
    </source>
</evidence>
<dbReference type="GO" id="GO:0006465">
    <property type="term" value="P:signal peptide processing"/>
    <property type="evidence" value="ECO:0007669"/>
    <property type="project" value="InterPro"/>
</dbReference>
<keyword evidence="11" id="KW-1185">Reference proteome</keyword>
<dbReference type="EMBL" id="VJWL01000001">
    <property type="protein sequence ID" value="TRW49790.1"/>
    <property type="molecule type" value="Genomic_DNA"/>
</dbReference>
<organism evidence="10 11">
    <name type="scientific">Aliidiomarina halalkaliphila</name>
    <dbReference type="NCBI Taxonomy" id="2593535"/>
    <lineage>
        <taxon>Bacteria</taxon>
        <taxon>Pseudomonadati</taxon>
        <taxon>Pseudomonadota</taxon>
        <taxon>Gammaproteobacteria</taxon>
        <taxon>Alteromonadales</taxon>
        <taxon>Idiomarinaceae</taxon>
        <taxon>Aliidiomarina</taxon>
    </lineage>
</organism>
<keyword evidence="3" id="KW-0645">Protease</keyword>
<keyword evidence="5" id="KW-0720">Serine protease</keyword>
<evidence type="ECO:0000256" key="8">
    <source>
        <dbReference type="SAM" id="Phobius"/>
    </source>
</evidence>
<dbReference type="SUPFAM" id="SSF52096">
    <property type="entry name" value="ClpP/crotonase"/>
    <property type="match status" value="2"/>
</dbReference>
<dbReference type="InterPro" id="IPR004635">
    <property type="entry name" value="Pept_S49_SppA"/>
</dbReference>
<evidence type="ECO:0000256" key="5">
    <source>
        <dbReference type="ARBA" id="ARBA00022825"/>
    </source>
</evidence>
<reference evidence="10 11" key="1">
    <citation type="submission" date="2019-07" db="EMBL/GenBank/DDBJ databases">
        <authorList>
            <person name="Yang M."/>
            <person name="Zhao D."/>
            <person name="Xiang H."/>
        </authorList>
    </citation>
    <scope>NUCLEOTIDE SEQUENCE [LARGE SCALE GENOMIC DNA]</scope>
    <source>
        <strain evidence="10 11">IM1326</strain>
    </source>
</reference>
<evidence type="ECO:0000256" key="1">
    <source>
        <dbReference type="ARBA" id="ARBA00004370"/>
    </source>
</evidence>
<keyword evidence="8" id="KW-0812">Transmembrane</keyword>
<comment type="similarity">
    <text evidence="2">Belongs to the peptidase S49 family.</text>
</comment>
<dbReference type="Pfam" id="PF01343">
    <property type="entry name" value="Peptidase_S49"/>
    <property type="match status" value="2"/>
</dbReference>
<dbReference type="CDD" id="cd07018">
    <property type="entry name" value="S49_SppA_67K_type"/>
    <property type="match status" value="1"/>
</dbReference>
<dbReference type="AlphaFoldDB" id="A0A552X434"/>
<evidence type="ECO:0000259" key="9">
    <source>
        <dbReference type="Pfam" id="PF01343"/>
    </source>
</evidence>
<feature type="active site" description="Proton donor/acceptor" evidence="7">
    <location>
        <position position="226"/>
    </location>
</feature>
<keyword evidence="8" id="KW-1133">Transmembrane helix</keyword>
<gene>
    <name evidence="10" type="primary">sppA</name>
    <name evidence="10" type="ORF">FM042_02730</name>
</gene>
<dbReference type="InterPro" id="IPR047272">
    <property type="entry name" value="S49_SppA_C"/>
</dbReference>
<evidence type="ECO:0000256" key="4">
    <source>
        <dbReference type="ARBA" id="ARBA00022801"/>
    </source>
</evidence>
<comment type="subcellular location">
    <subcellularLocation>
        <location evidence="1">Membrane</location>
    </subcellularLocation>
</comment>
<feature type="domain" description="Peptidase S49" evidence="9">
    <location>
        <begin position="417"/>
        <end position="567"/>
    </location>
</feature>
<dbReference type="InterPro" id="IPR047217">
    <property type="entry name" value="S49_SppA_67K_type_N"/>
</dbReference>
<proteinExistence type="inferred from homology"/>
<evidence type="ECO:0000256" key="3">
    <source>
        <dbReference type="ARBA" id="ARBA00022670"/>
    </source>
</evidence>
<feature type="transmembrane region" description="Helical" evidence="8">
    <location>
        <begin position="46"/>
        <end position="64"/>
    </location>
</feature>
<keyword evidence="6 8" id="KW-0472">Membrane</keyword>
<keyword evidence="4" id="KW-0378">Hydrolase</keyword>
<feature type="domain" description="Peptidase S49" evidence="9">
    <location>
        <begin position="158"/>
        <end position="310"/>
    </location>
</feature>
<accession>A0A552X434</accession>